<dbReference type="Pfam" id="PF03816">
    <property type="entry name" value="LytR_cpsA_psr"/>
    <property type="match status" value="1"/>
</dbReference>
<feature type="domain" description="Cell envelope-related transcriptional attenuator" evidence="4">
    <location>
        <begin position="77"/>
        <end position="227"/>
    </location>
</feature>
<dbReference type="EMBL" id="CP002780">
    <property type="protein sequence ID" value="AEG61858.1"/>
    <property type="molecule type" value="Genomic_DNA"/>
</dbReference>
<keyword evidence="3" id="KW-1133">Transmembrane helix</keyword>
<evidence type="ECO:0000313" key="6">
    <source>
        <dbReference type="Proteomes" id="UP000009234"/>
    </source>
</evidence>
<dbReference type="InterPro" id="IPR004474">
    <property type="entry name" value="LytR_CpsA_psr"/>
</dbReference>
<evidence type="ECO:0000313" key="5">
    <source>
        <dbReference type="EMBL" id="AEG61858.1"/>
    </source>
</evidence>
<evidence type="ECO:0000256" key="2">
    <source>
        <dbReference type="SAM" id="MobiDB-lite"/>
    </source>
</evidence>
<feature type="compositionally biased region" description="Basic and acidic residues" evidence="2">
    <location>
        <begin position="330"/>
        <end position="341"/>
    </location>
</feature>
<dbReference type="HOGENOM" id="CLU_016455_5_5_9"/>
<dbReference type="Proteomes" id="UP000009234">
    <property type="component" value="Chromosome"/>
</dbReference>
<gene>
    <name evidence="5" type="ordered locus">Desru_3656</name>
</gene>
<keyword evidence="3" id="KW-0472">Membrane</keyword>
<proteinExistence type="inferred from homology"/>
<feature type="compositionally biased region" description="Low complexity" evidence="2">
    <location>
        <begin position="415"/>
        <end position="427"/>
    </location>
</feature>
<keyword evidence="3" id="KW-0812">Transmembrane</keyword>
<feature type="compositionally biased region" description="Polar residues" evidence="2">
    <location>
        <begin position="319"/>
        <end position="329"/>
    </location>
</feature>
<comment type="similarity">
    <text evidence="1">Belongs to the LytR/CpsA/Psr (LCP) family.</text>
</comment>
<dbReference type="PANTHER" id="PTHR33392">
    <property type="entry name" value="POLYISOPRENYL-TEICHOIC ACID--PEPTIDOGLYCAN TEICHOIC ACID TRANSFERASE TAGU"/>
    <property type="match status" value="1"/>
</dbReference>
<dbReference type="PANTHER" id="PTHR33392:SF6">
    <property type="entry name" value="POLYISOPRENYL-TEICHOIC ACID--PEPTIDOGLYCAN TEICHOIC ACID TRANSFERASE TAGU"/>
    <property type="match status" value="1"/>
</dbReference>
<dbReference type="NCBIfam" id="TIGR00350">
    <property type="entry name" value="lytR_cpsA_psr"/>
    <property type="match status" value="1"/>
</dbReference>
<evidence type="ECO:0000259" key="4">
    <source>
        <dbReference type="Pfam" id="PF03816"/>
    </source>
</evidence>
<dbReference type="OrthoDB" id="9782542at2"/>
<dbReference type="InterPro" id="IPR050922">
    <property type="entry name" value="LytR/CpsA/Psr_CW_biosynth"/>
</dbReference>
<sequence length="434" mass="48106">MEGKKRKKLKIVPFILFCSFLVLIFGVGYVLANQFIFDRNVASELFEPDPEEKAKMDKRLNFLLMGIDAREGETNTRTDTLILVSVDKEHNRIAMLSLPRDTRVRIPGHGYDKINAANVYGGPELVMEVVSDMVGMDIDNYLMTNVRGFRDIVDTLGGVTLDVEKRMYHYDPYDEPDLRKIDLQPGLQKLDGNKALQYVRFRSDALGDVARTERQQKFLKALAKEMVQPSTITKIPRLVPTINKYLKTNLSLTEMVALARAGQDLSNVEMVTQTMPGKFLNMDGVSYWSVDPDQAHMVARSMIEEGKAFDVVLGEENINTSKKTTSTPETGHDQSTEKEVTPEDSTGNKTGGSKTGTTTDKKNQSNIGQKDPGTHDPNSNVQVIVKPSDKDDEQPEGETGTVNTTPKNPEGSKGGNSNSGSNNSSNSWLPAQPL</sequence>
<keyword evidence="6" id="KW-1185">Reference proteome</keyword>
<evidence type="ECO:0000256" key="3">
    <source>
        <dbReference type="SAM" id="Phobius"/>
    </source>
</evidence>
<dbReference type="STRING" id="696281.Desru_3656"/>
<protein>
    <submittedName>
        <fullName evidence="5">Cell envelope-related function transcriptional attenuator, LytR/CpsA family</fullName>
    </submittedName>
</protein>
<feature type="transmembrane region" description="Helical" evidence="3">
    <location>
        <begin position="12"/>
        <end position="32"/>
    </location>
</feature>
<organism evidence="5 6">
    <name type="scientific">Desulforamulus ruminis (strain ATCC 23193 / DSM 2154 / NCIMB 8452 / DL)</name>
    <name type="common">Desulfotomaculum ruminis</name>
    <dbReference type="NCBI Taxonomy" id="696281"/>
    <lineage>
        <taxon>Bacteria</taxon>
        <taxon>Bacillati</taxon>
        <taxon>Bacillota</taxon>
        <taxon>Clostridia</taxon>
        <taxon>Eubacteriales</taxon>
        <taxon>Peptococcaceae</taxon>
        <taxon>Desulforamulus</taxon>
    </lineage>
</organism>
<dbReference type="AlphaFoldDB" id="F6DNG7"/>
<feature type="region of interest" description="Disordered" evidence="2">
    <location>
        <begin position="319"/>
        <end position="434"/>
    </location>
</feature>
<accession>F6DNG7</accession>
<dbReference type="eggNOG" id="COG1316">
    <property type="taxonomic scope" value="Bacteria"/>
</dbReference>
<name>F6DNG7_DESRL</name>
<dbReference type="Gene3D" id="3.40.630.190">
    <property type="entry name" value="LCP protein"/>
    <property type="match status" value="1"/>
</dbReference>
<dbReference type="RefSeq" id="WP_013843604.1">
    <property type="nucleotide sequence ID" value="NC_015589.1"/>
</dbReference>
<reference evidence="6" key="1">
    <citation type="submission" date="2011-05" db="EMBL/GenBank/DDBJ databases">
        <title>Complete sequence of Desulfotomaculum ruminis DSM 2154.</title>
        <authorList>
            <person name="Lucas S."/>
            <person name="Copeland A."/>
            <person name="Lapidus A."/>
            <person name="Cheng J.-F."/>
            <person name="Goodwin L."/>
            <person name="Pitluck S."/>
            <person name="Lu M."/>
            <person name="Detter J.C."/>
            <person name="Han C."/>
            <person name="Tapia R."/>
            <person name="Land M."/>
            <person name="Hauser L."/>
            <person name="Kyrpides N."/>
            <person name="Ivanova N."/>
            <person name="Mikhailova N."/>
            <person name="Pagani I."/>
            <person name="Stams A.J.M."/>
            <person name="Plugge C.M."/>
            <person name="Muyzer G."/>
            <person name="Kuever J."/>
            <person name="Parshina S.N."/>
            <person name="Ivanova A.E."/>
            <person name="Nazina T.N."/>
            <person name="Brambilla E."/>
            <person name="Spring S."/>
            <person name="Klenk H.-P."/>
            <person name="Woyke T."/>
        </authorList>
    </citation>
    <scope>NUCLEOTIDE SEQUENCE [LARGE SCALE GENOMIC DNA]</scope>
    <source>
        <strain evidence="6">ATCC 23193 / DSM 2154 / NCIB 8452 / DL</strain>
    </source>
</reference>
<evidence type="ECO:0000256" key="1">
    <source>
        <dbReference type="ARBA" id="ARBA00006068"/>
    </source>
</evidence>
<reference evidence="5 6" key="2">
    <citation type="journal article" date="2012" name="Stand. Genomic Sci.">
        <title>Complete genome sequence of the sulfate-reducing firmicute Desulfotomaculum ruminis type strain (DL(T)).</title>
        <authorList>
            <person name="Spring S."/>
            <person name="Visser M."/>
            <person name="Lu M."/>
            <person name="Copeland A."/>
            <person name="Lapidus A."/>
            <person name="Lucas S."/>
            <person name="Cheng J.F."/>
            <person name="Han C."/>
            <person name="Tapia R."/>
            <person name="Goodwin L.A."/>
            <person name="Pitluck S."/>
            <person name="Ivanova N."/>
            <person name="Land M."/>
            <person name="Hauser L."/>
            <person name="Larimer F."/>
            <person name="Rohde M."/>
            <person name="Goker M."/>
            <person name="Detter J.C."/>
            <person name="Kyrpides N.C."/>
            <person name="Woyke T."/>
            <person name="Schaap P.J."/>
            <person name="Plugge C.M."/>
            <person name="Muyzer G."/>
            <person name="Kuever J."/>
            <person name="Pereira I.A."/>
            <person name="Parshina S.N."/>
            <person name="Bernier-Latmani R."/>
            <person name="Stams A.J."/>
            <person name="Klenk H.P."/>
        </authorList>
    </citation>
    <scope>NUCLEOTIDE SEQUENCE [LARGE SCALE GENOMIC DNA]</scope>
    <source>
        <strain evidence="6">ATCC 23193 / DSM 2154 / NCIB 8452 / DL</strain>
    </source>
</reference>
<dbReference type="KEGG" id="dru:Desru_3656"/>